<sequence>MAMDSLLEGAALTVLVVFLFLRNWRATVVAGVALVLSILPAFAVMHWLGYTLNSISLLAITLVIGILVDDAIVEIESIEQHLRIGKRPFQAALDASDAIGFAMVAITATIVAVFLPVSFVGGTVGQYFTRFGTTVSAAVLVSLLVACLATPLLAAYLLRPMQPEKAKKHGRGRLKTLYLHALEKALRFRKTTCLIGAVLLAGSLALVPLLPTGFLPKGDTGMSQINIQLPPSGTLQQTDDALRRIAQTLRRYDEVALVFATAGSDSEIAKGEILVRLKPHKQRMVSQKAFEDKARDALENVATLHFGEGAASLERFDRERRIAVEADLATGATIGDALIQSGAERAHPIIMTTIAMVAGMLPAVFAGGSGTAFRAPMAVAVICGLTASTLLSLIFVPVVYSLMDDLRNRIAPKLAKLTSVTAQDRAAGERGG</sequence>
<gene>
    <name evidence="2" type="primary">acrB</name>
    <name evidence="2" type="ORF">HMPREF9123_0943</name>
</gene>
<dbReference type="SUPFAM" id="SSF82866">
    <property type="entry name" value="Multidrug efflux transporter AcrB transmembrane domain"/>
    <property type="match status" value="2"/>
</dbReference>
<dbReference type="Gene3D" id="1.20.1640.10">
    <property type="entry name" value="Multidrug efflux transporter AcrB transmembrane domain"/>
    <property type="match status" value="3"/>
</dbReference>
<evidence type="ECO:0000256" key="1">
    <source>
        <dbReference type="SAM" id="Phobius"/>
    </source>
</evidence>
<dbReference type="PANTHER" id="PTHR32063">
    <property type="match status" value="1"/>
</dbReference>
<feature type="transmembrane region" description="Helical" evidence="1">
    <location>
        <begin position="378"/>
        <end position="400"/>
    </location>
</feature>
<protein>
    <submittedName>
        <fullName evidence="2">AcrB protein</fullName>
    </submittedName>
</protein>
<keyword evidence="1" id="KW-0812">Transmembrane</keyword>
<feature type="transmembrane region" description="Helical" evidence="1">
    <location>
        <begin position="28"/>
        <end position="49"/>
    </location>
</feature>
<keyword evidence="3" id="KW-1185">Reference proteome</keyword>
<keyword evidence="1" id="KW-0472">Membrane</keyword>
<comment type="caution">
    <text evidence="2">The sequence shown here is derived from an EMBL/GenBank/DDBJ whole genome shotgun (WGS) entry which is preliminary data.</text>
</comment>
<dbReference type="HOGENOM" id="CLU_634352_0_0_4"/>
<feature type="transmembrane region" description="Helical" evidence="1">
    <location>
        <begin position="135"/>
        <end position="158"/>
    </location>
</feature>
<reference evidence="2 3" key="1">
    <citation type="submission" date="2011-02" db="EMBL/GenBank/DDBJ databases">
        <authorList>
            <person name="Muzny D."/>
            <person name="Qin X."/>
            <person name="Deng J."/>
            <person name="Jiang H."/>
            <person name="Liu Y."/>
            <person name="Qu J."/>
            <person name="Song X.-Z."/>
            <person name="Zhang L."/>
            <person name="Thornton R."/>
            <person name="Coyle M."/>
            <person name="Francisco L."/>
            <person name="Jackson L."/>
            <person name="Javaid M."/>
            <person name="Korchina V."/>
            <person name="Kovar C."/>
            <person name="Mata R."/>
            <person name="Mathew T."/>
            <person name="Ngo R."/>
            <person name="Nguyen L."/>
            <person name="Nguyen N."/>
            <person name="Okwuonu G."/>
            <person name="Ongeri F."/>
            <person name="Pham C."/>
            <person name="Simmons D."/>
            <person name="Wilczek-Boney K."/>
            <person name="Hale W."/>
            <person name="Jakkamsetti A."/>
            <person name="Pham P."/>
            <person name="Ruth R."/>
            <person name="San Lucas F."/>
            <person name="Warren J."/>
            <person name="Zhang J."/>
            <person name="Zhao Z."/>
            <person name="Zhou C."/>
            <person name="Zhu D."/>
            <person name="Lee S."/>
            <person name="Bess C."/>
            <person name="Blankenburg K."/>
            <person name="Forbes L."/>
            <person name="Fu Q."/>
            <person name="Gubbala S."/>
            <person name="Hirani K."/>
            <person name="Jayaseelan J.C."/>
            <person name="Lara F."/>
            <person name="Munidasa M."/>
            <person name="Palculict T."/>
            <person name="Patil S."/>
            <person name="Pu L.-L."/>
            <person name="Saada N."/>
            <person name="Tang L."/>
            <person name="Weissenberger G."/>
            <person name="Zhu Y."/>
            <person name="Hemphill L."/>
            <person name="Shang Y."/>
            <person name="Youmans B."/>
            <person name="Ayvaz T."/>
            <person name="Ross M."/>
            <person name="Santibanez J."/>
            <person name="Aqrawi P."/>
            <person name="Gross S."/>
            <person name="Joshi V."/>
            <person name="Fowler G."/>
            <person name="Nazareth L."/>
            <person name="Reid J."/>
            <person name="Worley K."/>
            <person name="Petrosino J."/>
            <person name="Highlander S."/>
            <person name="Gibbs R."/>
        </authorList>
    </citation>
    <scope>NUCLEOTIDE SEQUENCE [LARGE SCALE GENOMIC DNA]</scope>
    <source>
        <strain evidence="2 3">ATCC BAA-1200</strain>
    </source>
</reference>
<evidence type="ECO:0000313" key="3">
    <source>
        <dbReference type="Proteomes" id="UP000004105"/>
    </source>
</evidence>
<dbReference type="GO" id="GO:0042910">
    <property type="term" value="F:xenobiotic transmembrane transporter activity"/>
    <property type="evidence" value="ECO:0007669"/>
    <property type="project" value="TreeGrafter"/>
</dbReference>
<feature type="transmembrane region" description="Helical" evidence="1">
    <location>
        <begin position="95"/>
        <end position="115"/>
    </location>
</feature>
<dbReference type="GO" id="GO:0005886">
    <property type="term" value="C:plasma membrane"/>
    <property type="evidence" value="ECO:0007669"/>
    <property type="project" value="TreeGrafter"/>
</dbReference>
<dbReference type="EMBL" id="AFAY01000020">
    <property type="protein sequence ID" value="EGF11299.1"/>
    <property type="molecule type" value="Genomic_DNA"/>
</dbReference>
<dbReference type="Pfam" id="PF00873">
    <property type="entry name" value="ACR_tran"/>
    <property type="match status" value="2"/>
</dbReference>
<dbReference type="PANTHER" id="PTHR32063:SF77">
    <property type="entry name" value="ACR FAMILY TRANSPORT PROTEIN"/>
    <property type="match status" value="1"/>
</dbReference>
<feature type="transmembrane region" description="Helical" evidence="1">
    <location>
        <begin position="346"/>
        <end position="366"/>
    </location>
</feature>
<dbReference type="InterPro" id="IPR001036">
    <property type="entry name" value="Acrflvin-R"/>
</dbReference>
<name>F2BB39_9NEIS</name>
<dbReference type="AlphaFoldDB" id="F2BB39"/>
<accession>F2BB39</accession>
<dbReference type="PRINTS" id="PR00702">
    <property type="entry name" value="ACRIFLAVINRP"/>
</dbReference>
<proteinExistence type="predicted"/>
<evidence type="ECO:0000313" key="2">
    <source>
        <dbReference type="EMBL" id="EGF11299.1"/>
    </source>
</evidence>
<feature type="transmembrane region" description="Helical" evidence="1">
    <location>
        <begin position="193"/>
        <end position="214"/>
    </location>
</feature>
<dbReference type="Gene3D" id="3.30.70.1430">
    <property type="entry name" value="Multidrug efflux transporter AcrB pore domain"/>
    <property type="match status" value="1"/>
</dbReference>
<feature type="transmembrane region" description="Helical" evidence="1">
    <location>
        <begin position="6"/>
        <end position="21"/>
    </location>
</feature>
<feature type="transmembrane region" description="Helical" evidence="1">
    <location>
        <begin position="55"/>
        <end position="75"/>
    </location>
</feature>
<organism evidence="2 3">
    <name type="scientific">Neisseria bacilliformis ATCC BAA-1200</name>
    <dbReference type="NCBI Taxonomy" id="888742"/>
    <lineage>
        <taxon>Bacteria</taxon>
        <taxon>Pseudomonadati</taxon>
        <taxon>Pseudomonadota</taxon>
        <taxon>Betaproteobacteria</taxon>
        <taxon>Neisseriales</taxon>
        <taxon>Neisseriaceae</taxon>
        <taxon>Neisseria</taxon>
    </lineage>
</organism>
<keyword evidence="1" id="KW-1133">Transmembrane helix</keyword>
<dbReference type="Proteomes" id="UP000004105">
    <property type="component" value="Unassembled WGS sequence"/>
</dbReference>
<dbReference type="SUPFAM" id="SSF82693">
    <property type="entry name" value="Multidrug efflux transporter AcrB pore domain, PN1, PN2, PC1 and PC2 subdomains"/>
    <property type="match status" value="1"/>
</dbReference>